<dbReference type="Proteomes" id="UP001207468">
    <property type="component" value="Unassembled WGS sequence"/>
</dbReference>
<evidence type="ECO:0000313" key="1">
    <source>
        <dbReference type="EMBL" id="KAI9512332.1"/>
    </source>
</evidence>
<evidence type="ECO:0000313" key="2">
    <source>
        <dbReference type="Proteomes" id="UP001207468"/>
    </source>
</evidence>
<keyword evidence="2" id="KW-1185">Reference proteome</keyword>
<gene>
    <name evidence="1" type="ORF">F5148DRAFT_1279864</name>
</gene>
<reference evidence="1" key="1">
    <citation type="submission" date="2021-03" db="EMBL/GenBank/DDBJ databases">
        <title>Evolutionary priming and transition to the ectomycorrhizal habit in an iconic lineage of mushroom-forming fungi: is preadaptation a requirement?</title>
        <authorList>
            <consortium name="DOE Joint Genome Institute"/>
            <person name="Looney B.P."/>
            <person name="Miyauchi S."/>
            <person name="Morin E."/>
            <person name="Drula E."/>
            <person name="Courty P.E."/>
            <person name="Chicoki N."/>
            <person name="Fauchery L."/>
            <person name="Kohler A."/>
            <person name="Kuo A."/>
            <person name="LaButti K."/>
            <person name="Pangilinan J."/>
            <person name="Lipzen A."/>
            <person name="Riley R."/>
            <person name="Andreopoulos W."/>
            <person name="He G."/>
            <person name="Johnson J."/>
            <person name="Barry K.W."/>
            <person name="Grigoriev I.V."/>
            <person name="Nagy L."/>
            <person name="Hibbett D."/>
            <person name="Henrissat B."/>
            <person name="Matheny P.B."/>
            <person name="Labbe J."/>
            <person name="Martin A.F."/>
        </authorList>
    </citation>
    <scope>NUCLEOTIDE SEQUENCE</scope>
    <source>
        <strain evidence="1">BPL698</strain>
    </source>
</reference>
<protein>
    <submittedName>
        <fullName evidence="1">Uncharacterized protein</fullName>
    </submittedName>
</protein>
<dbReference type="EMBL" id="JAGFNK010000010">
    <property type="protein sequence ID" value="KAI9512332.1"/>
    <property type="molecule type" value="Genomic_DNA"/>
</dbReference>
<name>A0ACC0ULE8_9AGAM</name>
<sequence>MTVDTIELRKMQYAQELAAHTMRQWMLVREALERKQGFAPASADVVAISRTQSPRPRSSRQTRDSSSISNCDAIPPLVTRPSLA</sequence>
<organism evidence="1 2">
    <name type="scientific">Russula earlei</name>
    <dbReference type="NCBI Taxonomy" id="71964"/>
    <lineage>
        <taxon>Eukaryota</taxon>
        <taxon>Fungi</taxon>
        <taxon>Dikarya</taxon>
        <taxon>Basidiomycota</taxon>
        <taxon>Agaricomycotina</taxon>
        <taxon>Agaricomycetes</taxon>
        <taxon>Russulales</taxon>
        <taxon>Russulaceae</taxon>
        <taxon>Russula</taxon>
    </lineage>
</organism>
<accession>A0ACC0ULE8</accession>
<comment type="caution">
    <text evidence="1">The sequence shown here is derived from an EMBL/GenBank/DDBJ whole genome shotgun (WGS) entry which is preliminary data.</text>
</comment>
<proteinExistence type="predicted"/>